<dbReference type="CDD" id="cd12885">
    <property type="entry name" value="SPRY_RanBP_like"/>
    <property type="match status" value="2"/>
</dbReference>
<dbReference type="CDD" id="cd09917">
    <property type="entry name" value="F-box_SF"/>
    <property type="match status" value="1"/>
</dbReference>
<comment type="caution">
    <text evidence="1">The sequence shown here is derived from an EMBL/GenBank/DDBJ whole genome shotgun (WGS) entry which is preliminary data.</text>
</comment>
<dbReference type="EMBL" id="MCGO01000036">
    <property type="protein sequence ID" value="ORY40172.1"/>
    <property type="molecule type" value="Genomic_DNA"/>
</dbReference>
<reference evidence="1 2" key="1">
    <citation type="submission" date="2016-07" db="EMBL/GenBank/DDBJ databases">
        <title>Pervasive Adenine N6-methylation of Active Genes in Fungi.</title>
        <authorList>
            <consortium name="DOE Joint Genome Institute"/>
            <person name="Mondo S.J."/>
            <person name="Dannebaum R.O."/>
            <person name="Kuo R.C."/>
            <person name="Labutti K."/>
            <person name="Haridas S."/>
            <person name="Kuo A."/>
            <person name="Salamov A."/>
            <person name="Ahrendt S.R."/>
            <person name="Lipzen A."/>
            <person name="Sullivan W."/>
            <person name="Andreopoulos W.B."/>
            <person name="Clum A."/>
            <person name="Lindquist E."/>
            <person name="Daum C."/>
            <person name="Ramamoorthy G.K."/>
            <person name="Gryganskyi A."/>
            <person name="Culley D."/>
            <person name="Magnuson J.K."/>
            <person name="James T.Y."/>
            <person name="O'Malley M.A."/>
            <person name="Stajich J.E."/>
            <person name="Spatafora J.W."/>
            <person name="Visel A."/>
            <person name="Grigoriev I.V."/>
        </authorList>
    </citation>
    <scope>NUCLEOTIDE SEQUENCE [LARGE SCALE GENOMIC DNA]</scope>
    <source>
        <strain evidence="1 2">JEL800</strain>
    </source>
</reference>
<evidence type="ECO:0000313" key="1">
    <source>
        <dbReference type="EMBL" id="ORY40172.1"/>
    </source>
</evidence>
<protein>
    <recommendedName>
        <fullName evidence="3">SPRY domain-containing protein</fullName>
    </recommendedName>
</protein>
<dbReference type="STRING" id="329046.A0A1Y2BZG7"/>
<dbReference type="Proteomes" id="UP000193642">
    <property type="component" value="Unassembled WGS sequence"/>
</dbReference>
<dbReference type="InterPro" id="IPR044736">
    <property type="entry name" value="Gid1/RanBPM/SPLA_SPRY"/>
</dbReference>
<evidence type="ECO:0008006" key="3">
    <source>
        <dbReference type="Google" id="ProtNLM"/>
    </source>
</evidence>
<dbReference type="AlphaFoldDB" id="A0A1Y2BZG7"/>
<dbReference type="Gene3D" id="2.60.120.920">
    <property type="match status" value="2"/>
</dbReference>
<proteinExistence type="predicted"/>
<dbReference type="PANTHER" id="PTHR12864">
    <property type="entry name" value="RAN BINDING PROTEIN 9-RELATED"/>
    <property type="match status" value="1"/>
</dbReference>
<accession>A0A1Y2BZG7</accession>
<dbReference type="InterPro" id="IPR050618">
    <property type="entry name" value="Ubq-SigPath_Reg"/>
</dbReference>
<dbReference type="InterPro" id="IPR036047">
    <property type="entry name" value="F-box-like_dom_sf"/>
</dbReference>
<keyword evidence="2" id="KW-1185">Reference proteome</keyword>
<name>A0A1Y2BZG7_9FUNG</name>
<dbReference type="InterPro" id="IPR043136">
    <property type="entry name" value="B30.2/SPRY_sf"/>
</dbReference>
<dbReference type="OrthoDB" id="258495at2759"/>
<sequence>MTIQTSLAVRPSAPALRNKRQNTASQMVSDPPISWCLLSLPIELLQHIALTFLDATDLAHFAATCRIVREAAYIPRAASLAMISDASGLGFNLRYDPSVLPYGLVDETWDAESTWQVPGVLIPPYARTSLNNTHEESLIPGVVRPNARVGSRLKVSRSATSRVPLTVISKHCFKKDLAYFEVTFTREKSKGGVSSDVEHPELDVMVGLISKGFINKSTHLPNNDLESITYESIYGMTNLGPRRGEGFQFGPPYTFGDTVGVGIIPHFPSTSPETVSPPADLLFPHKTPHTNTIFFTLNGHLIGDAPLRVSSDLLSYNKALFPSIGFVTSTTPILASVNFGQCPFKFSMDSYIENILSSDLAMASRVSHLSPQSKSHVALRFIPPSPADFSAQQNCSHRMELNSPAVVRKGEETGFDPIITFDSPTTNEGHGVQTIKFMGTSYIGVRNVQSPIPLLPGGYFEVKILRNSALLPEDDETTLRIGLAQRPYSQYYHLFDGAGQGGFPWDIVGCGMFGNGDIYFTKNGELVGPKKKMVREGDQEDSGIEKLHPMISACQQWEVEVNFGGKDFAHTIPSK</sequence>
<dbReference type="SUPFAM" id="SSF81383">
    <property type="entry name" value="F-box domain"/>
    <property type="match status" value="1"/>
</dbReference>
<gene>
    <name evidence="1" type="ORF">BCR33DRAFT_719561</name>
</gene>
<evidence type="ECO:0000313" key="2">
    <source>
        <dbReference type="Proteomes" id="UP000193642"/>
    </source>
</evidence>
<organism evidence="1 2">
    <name type="scientific">Rhizoclosmatium globosum</name>
    <dbReference type="NCBI Taxonomy" id="329046"/>
    <lineage>
        <taxon>Eukaryota</taxon>
        <taxon>Fungi</taxon>
        <taxon>Fungi incertae sedis</taxon>
        <taxon>Chytridiomycota</taxon>
        <taxon>Chytridiomycota incertae sedis</taxon>
        <taxon>Chytridiomycetes</taxon>
        <taxon>Chytridiales</taxon>
        <taxon>Chytriomycetaceae</taxon>
        <taxon>Rhizoclosmatium</taxon>
    </lineage>
</organism>